<keyword evidence="3" id="KW-1185">Reference proteome</keyword>
<dbReference type="HOGENOM" id="CLU_014172_0_0_7"/>
<feature type="signal peptide" evidence="1">
    <location>
        <begin position="1"/>
        <end position="28"/>
    </location>
</feature>
<dbReference type="AlphaFoldDB" id="D1B018"/>
<dbReference type="GO" id="GO:0015920">
    <property type="term" value="P:lipopolysaccharide transport"/>
    <property type="evidence" value="ECO:0007669"/>
    <property type="project" value="InterPro"/>
</dbReference>
<accession>D1B018</accession>
<dbReference type="GO" id="GO:0009279">
    <property type="term" value="C:cell outer membrane"/>
    <property type="evidence" value="ECO:0007669"/>
    <property type="project" value="InterPro"/>
</dbReference>
<dbReference type="eggNOG" id="COG1452">
    <property type="taxonomic scope" value="Bacteria"/>
</dbReference>
<dbReference type="STRING" id="525898.Sdel_0599"/>
<protein>
    <submittedName>
        <fullName evidence="2">Organic solvent tolerance protein</fullName>
    </submittedName>
</protein>
<reference evidence="2 3" key="2">
    <citation type="journal article" date="2010" name="Stand. Genomic Sci.">
        <title>Complete genome sequence of Sulfurospirillum deleyianum type strain (5175).</title>
        <authorList>
            <person name="Sikorski J."/>
            <person name="Lapidus A."/>
            <person name="Copeland A."/>
            <person name="Glavina Del Rio T."/>
            <person name="Nolan M."/>
            <person name="Lucas S."/>
            <person name="Chen F."/>
            <person name="Tice H."/>
            <person name="Cheng J.F."/>
            <person name="Saunders E."/>
            <person name="Bruce D."/>
            <person name="Goodwin L."/>
            <person name="Pitluck S."/>
            <person name="Ovchinnikova G."/>
            <person name="Pati A."/>
            <person name="Ivanova N."/>
            <person name="Mavromatis K."/>
            <person name="Chen A."/>
            <person name="Palaniappan K."/>
            <person name="Chain P."/>
            <person name="Land M."/>
            <person name="Hauser L."/>
            <person name="Chang Y.J."/>
            <person name="Jeffries C.D."/>
            <person name="Brettin T."/>
            <person name="Detter J.C."/>
            <person name="Han C."/>
            <person name="Rohde M."/>
            <person name="Lang E."/>
            <person name="Spring S."/>
            <person name="Goker M."/>
            <person name="Bristow J."/>
            <person name="Eisen J.A."/>
            <person name="Markowitz V."/>
            <person name="Hugenholtz P."/>
            <person name="Kyrpides N.C."/>
            <person name="Klenk H.P."/>
        </authorList>
    </citation>
    <scope>NUCLEOTIDE SEQUENCE [LARGE SCALE GENOMIC DNA]</scope>
    <source>
        <strain evidence="3">ATCC 51133 / DSM 6946 / 5175</strain>
    </source>
</reference>
<dbReference type="RefSeq" id="WP_012856401.1">
    <property type="nucleotide sequence ID" value="NC_013512.1"/>
</dbReference>
<keyword evidence="1" id="KW-0732">Signal</keyword>
<sequence length="710" mass="82614" precursor="true">MIKLPIRWWSMRIKTLILLGLSLCSLWAAPQEVQDVEVLAQTVTKNGTLVHAVGNVVLYSPKYLITADEAYYDYESGDVELFGNITTLEGVDYASRSGHTKLNLNTDKGVSTPLFFFEEKSNLWIKCENAILNPDTYITQKSIVSSCNTQDPDWKIAFTTGEFNKESKWLHIYNPVFYANDIPVFYLPYFSFSTDTTRRTGLLPPQIGIGGSEGFYYLQPIYFAPAENWDLEVRPQIRTERGEGIHSTYRFVDSPYSSGQITAGYFKEQSDYAKEEELSNDAHYGVRVSYDRSALLSTKYSGIEDGLWVDINYLNDIDYYNTIDADSSTSDKLVTSRVNYYVKKDEDYLGIYAKNYIDTSKESNDDTLQELPTLQYHHFSNPFLLDNLFYSVDYKAKNYTRQEGVTAFQNEVRTPVSLYFSVLEDYLHVNVSENVYMTQVSYGNDSDEGSSGEYFNNYHTFSLYTDLSKGYDTFFHTMYMGVEHTVPSYDKQSGAWSYTYANNELIPLEFEEKNTALKFRQFFYDMDGEKKFSHTIKQAYYYDREDEYGDLENDMKYYLTDRFYVGNTVNYSNTFHQLSRNQVSLTYKDSIYTGAMRYTYVDKSYEHNNEGKDYSYVTFSAETRYFENIDLFATVNYDIEEDIFKSWSMGIKKFKKCWDYSLVYKDVTNPKQTSSGVDSTNKKGVMLMFTLYPMGSMNYKLFEQESEQRL</sequence>
<dbReference type="Proteomes" id="UP000002222">
    <property type="component" value="Chromosome"/>
</dbReference>
<dbReference type="InterPro" id="IPR050218">
    <property type="entry name" value="LptD"/>
</dbReference>
<dbReference type="GO" id="GO:0043165">
    <property type="term" value="P:Gram-negative-bacterium-type cell outer membrane assembly"/>
    <property type="evidence" value="ECO:0007669"/>
    <property type="project" value="InterPro"/>
</dbReference>
<dbReference type="PANTHER" id="PTHR30189:SF1">
    <property type="entry name" value="LPS-ASSEMBLY PROTEIN LPTD"/>
    <property type="match status" value="1"/>
</dbReference>
<organism evidence="2 3">
    <name type="scientific">Sulfurospirillum deleyianum (strain ATCC 51133 / DSM 6946 / 5175)</name>
    <dbReference type="NCBI Taxonomy" id="525898"/>
    <lineage>
        <taxon>Bacteria</taxon>
        <taxon>Pseudomonadati</taxon>
        <taxon>Campylobacterota</taxon>
        <taxon>Epsilonproteobacteria</taxon>
        <taxon>Campylobacterales</taxon>
        <taxon>Sulfurospirillaceae</taxon>
        <taxon>Sulfurospirillum</taxon>
    </lineage>
</organism>
<proteinExistence type="inferred from homology"/>
<reference evidence="3" key="1">
    <citation type="submission" date="2009-11" db="EMBL/GenBank/DDBJ databases">
        <title>The complete genome of Sulfurospirillum deleyianum DSM 6946.</title>
        <authorList>
            <consortium name="US DOE Joint Genome Institute (JGI-PGF)"/>
            <person name="Lucas S."/>
            <person name="Copeland A."/>
            <person name="Lapidus A."/>
            <person name="Glavina del Rio T."/>
            <person name="Dalin E."/>
            <person name="Tice H."/>
            <person name="Bruce D."/>
            <person name="Goodwin L."/>
            <person name="Pitluck S."/>
            <person name="Kyrpides N."/>
            <person name="Mavromatis K."/>
            <person name="Ivanova N."/>
            <person name="Ovchinnikova G."/>
            <person name="Munk A.C."/>
            <person name="Lu M."/>
            <person name="Brettin T."/>
            <person name="Detter J.C."/>
            <person name="Han C."/>
            <person name="Tapia R."/>
            <person name="Larimer F."/>
            <person name="Land M."/>
            <person name="Hauser L."/>
            <person name="Markowitz V."/>
            <person name="Cheng J.F."/>
            <person name="Hugenholtz P."/>
            <person name="Woyke T."/>
            <person name="Wu D."/>
            <person name="Aumann P."/>
            <person name="Schneider S."/>
            <person name="Lang E."/>
            <person name="Spring S."/>
            <person name="Klenk H.P."/>
            <person name="Eisen J.A."/>
        </authorList>
    </citation>
    <scope>NUCLEOTIDE SEQUENCE [LARGE SCALE GENOMIC DNA]</scope>
    <source>
        <strain evidence="3">ATCC 51133 / DSM 6946 / 5175</strain>
    </source>
</reference>
<dbReference type="KEGG" id="sdl:Sdel_0599"/>
<gene>
    <name evidence="2" type="ordered locus">Sdel_0599</name>
</gene>
<dbReference type="GO" id="GO:1990351">
    <property type="term" value="C:transporter complex"/>
    <property type="evidence" value="ECO:0007669"/>
    <property type="project" value="TreeGrafter"/>
</dbReference>
<dbReference type="InterPro" id="IPR020889">
    <property type="entry name" value="LipoPS_assembly_LptD"/>
</dbReference>
<dbReference type="HAMAP" id="MF_01411">
    <property type="entry name" value="LPS_assembly_LptD"/>
    <property type="match status" value="1"/>
</dbReference>
<evidence type="ECO:0000313" key="3">
    <source>
        <dbReference type="Proteomes" id="UP000002222"/>
    </source>
</evidence>
<name>D1B018_SULD5</name>
<dbReference type="EMBL" id="CP001816">
    <property type="protein sequence ID" value="ACZ11635.1"/>
    <property type="molecule type" value="Genomic_DNA"/>
</dbReference>
<dbReference type="PANTHER" id="PTHR30189">
    <property type="entry name" value="LPS-ASSEMBLY PROTEIN"/>
    <property type="match status" value="1"/>
</dbReference>
<dbReference type="OrthoDB" id="9760225at2"/>
<feature type="chain" id="PRO_5039936643" evidence="1">
    <location>
        <begin position="29"/>
        <end position="710"/>
    </location>
</feature>
<evidence type="ECO:0000256" key="1">
    <source>
        <dbReference type="SAM" id="SignalP"/>
    </source>
</evidence>
<evidence type="ECO:0000313" key="2">
    <source>
        <dbReference type="EMBL" id="ACZ11635.1"/>
    </source>
</evidence>